<comment type="caution">
    <text evidence="1">The sequence shown here is derived from an EMBL/GenBank/DDBJ whole genome shotgun (WGS) entry which is preliminary data.</text>
</comment>
<gene>
    <name evidence="1" type="ORF">LMF89_24040</name>
</gene>
<evidence type="ECO:0000313" key="1">
    <source>
        <dbReference type="EMBL" id="MCC5468412.1"/>
    </source>
</evidence>
<protein>
    <submittedName>
        <fullName evidence="1">Uncharacterized protein</fullName>
    </submittedName>
</protein>
<name>A0ABS8HZ11_9FIRM</name>
<evidence type="ECO:0000313" key="2">
    <source>
        <dbReference type="Proteomes" id="UP001165492"/>
    </source>
</evidence>
<proteinExistence type="predicted"/>
<keyword evidence="2" id="KW-1185">Reference proteome</keyword>
<accession>A0ABS8HZ11</accession>
<dbReference type="RefSeq" id="WP_229537297.1">
    <property type="nucleotide sequence ID" value="NZ_JAJHJB010000065.1"/>
</dbReference>
<dbReference type="EMBL" id="JAJHJB010000065">
    <property type="protein sequence ID" value="MCC5468412.1"/>
    <property type="molecule type" value="Genomic_DNA"/>
</dbReference>
<reference evidence="1" key="1">
    <citation type="submission" date="2021-11" db="EMBL/GenBank/DDBJ databases">
        <title>Description of a new species Pelosinus isolated from the bottom sediments of Lake Baikal.</title>
        <authorList>
            <person name="Zakharyuk A."/>
        </authorList>
    </citation>
    <scope>NUCLEOTIDE SEQUENCE</scope>
    <source>
        <strain evidence="1">Bkl1</strain>
    </source>
</reference>
<dbReference type="Proteomes" id="UP001165492">
    <property type="component" value="Unassembled WGS sequence"/>
</dbReference>
<organism evidence="1 2">
    <name type="scientific">Pelosinus baikalensis</name>
    <dbReference type="NCBI Taxonomy" id="2892015"/>
    <lineage>
        <taxon>Bacteria</taxon>
        <taxon>Bacillati</taxon>
        <taxon>Bacillota</taxon>
        <taxon>Negativicutes</taxon>
        <taxon>Selenomonadales</taxon>
        <taxon>Sporomusaceae</taxon>
        <taxon>Pelosinus</taxon>
    </lineage>
</organism>
<sequence>MNYMRELNAFRDWTMINRPSTGVIALWYMLMSINNMIGWKEWFTAPNQTVQLLTGLSRQGVESTRNSLIQYGLIEYKKGKSNQAGSYRMISLLEEKKPEVPVDNSSECQNLGTVLGTPVGIGVGTVVGIPLGTGVGTPVAHSYTRLDVDKTININNSAHETTVVDNSKIDSVCPKCNGQGWYLAQVPFNNGINMRDEAVTCDCKKKPASWTMGGSG</sequence>